<keyword evidence="1" id="KW-0645">Protease</keyword>
<keyword evidence="3" id="KW-0732">Signal</keyword>
<protein>
    <submittedName>
        <fullName evidence="4">Trypsin-like peptidase domain-containing protein</fullName>
    </submittedName>
</protein>
<accession>A0ABT3RG04</accession>
<dbReference type="Pfam" id="PF13365">
    <property type="entry name" value="Trypsin_2"/>
    <property type="match status" value="1"/>
</dbReference>
<dbReference type="InterPro" id="IPR009003">
    <property type="entry name" value="Peptidase_S1_PA"/>
</dbReference>
<gene>
    <name evidence="4" type="ORF">OO017_11400</name>
</gene>
<feature type="chain" id="PRO_5046901240" evidence="3">
    <location>
        <begin position="23"/>
        <end position="515"/>
    </location>
</feature>
<dbReference type="InterPro" id="IPR001940">
    <property type="entry name" value="Peptidase_S1C"/>
</dbReference>
<evidence type="ECO:0000256" key="3">
    <source>
        <dbReference type="SAM" id="SignalP"/>
    </source>
</evidence>
<evidence type="ECO:0000256" key="1">
    <source>
        <dbReference type="ARBA" id="ARBA00022670"/>
    </source>
</evidence>
<feature type="signal peptide" evidence="3">
    <location>
        <begin position="1"/>
        <end position="22"/>
    </location>
</feature>
<dbReference type="PANTHER" id="PTHR43343:SF3">
    <property type="entry name" value="PROTEASE DO-LIKE 8, CHLOROPLASTIC"/>
    <property type="match status" value="1"/>
</dbReference>
<comment type="caution">
    <text evidence="4">The sequence shown here is derived from an EMBL/GenBank/DDBJ whole genome shotgun (WGS) entry which is preliminary data.</text>
</comment>
<organism evidence="4 5">
    <name type="scientific">Pontibacter anaerobius</name>
    <dbReference type="NCBI Taxonomy" id="2993940"/>
    <lineage>
        <taxon>Bacteria</taxon>
        <taxon>Pseudomonadati</taxon>
        <taxon>Bacteroidota</taxon>
        <taxon>Cytophagia</taxon>
        <taxon>Cytophagales</taxon>
        <taxon>Hymenobacteraceae</taxon>
        <taxon>Pontibacter</taxon>
    </lineage>
</organism>
<dbReference type="PRINTS" id="PR00834">
    <property type="entry name" value="PROTEASES2C"/>
</dbReference>
<dbReference type="EMBL" id="JAPFQO010000007">
    <property type="protein sequence ID" value="MCX2740554.1"/>
    <property type="molecule type" value="Genomic_DNA"/>
</dbReference>
<proteinExistence type="predicted"/>
<sequence length="515" mass="57173">MKRNLRITSLLLAPTLMLSSCASILNSKQQQLNIVTDQATAKVYVNGELAGEGEQVEAKLNRDMKVQQLKVEQPGFKPEYKVAFQTTKSPLYIMSWIPFGILFFPPFQDGGPKSFDYKKEAIAVKPSMSIAPRKEKNKYIYLKHTSFNVSKEDLVFKKYSFKRYNKGKKESSVSNGKDDLKLDNTIFSDAITEVLKKSGYTDTTRSVLKNKTNTIYVGAEVSNVQFSDIYNTKGAFRQNYAVGKATINWTFYDVYGQTKFQKSIVSESGEFSPHYYDDTEDYIAVILEDAITASFYKVLEENEVQELLKEEQVVTPTFAPLALNRAKSSSLVKTIAQAQNATVTLKTKEGHGSGIVIDENGYILTNFHVIANQEKNTKLILSDGQEVSCEVVRVNEYADLALLKADKKFTYSFALPNAADYSSGMDVFAIGTPNSIELGQTLSKGIISGIRNNKDSEWIQTDVSVNPGNSGGALIDRNGRLLGVVNSKVTGFGIEGIAFCIPAYKVSQFLGLNMK</sequence>
<dbReference type="PROSITE" id="PS51257">
    <property type="entry name" value="PROKAR_LIPOPROTEIN"/>
    <property type="match status" value="1"/>
</dbReference>
<dbReference type="Gene3D" id="2.40.10.120">
    <property type="match status" value="1"/>
</dbReference>
<evidence type="ECO:0000256" key="2">
    <source>
        <dbReference type="ARBA" id="ARBA00022801"/>
    </source>
</evidence>
<evidence type="ECO:0000313" key="4">
    <source>
        <dbReference type="EMBL" id="MCX2740554.1"/>
    </source>
</evidence>
<dbReference type="PANTHER" id="PTHR43343">
    <property type="entry name" value="PEPTIDASE S12"/>
    <property type="match status" value="1"/>
</dbReference>
<keyword evidence="5" id="KW-1185">Reference proteome</keyword>
<evidence type="ECO:0000313" key="5">
    <source>
        <dbReference type="Proteomes" id="UP001207228"/>
    </source>
</evidence>
<dbReference type="RefSeq" id="WP_266052618.1">
    <property type="nucleotide sequence ID" value="NZ_JAPFQO010000007.1"/>
</dbReference>
<reference evidence="4 5" key="1">
    <citation type="submission" date="2022-11" db="EMBL/GenBank/DDBJ databases">
        <title>The characterization of three novel Bacteroidetes species and genomic analysis of their roles in tidal elemental geochemical cycles.</title>
        <authorList>
            <person name="Ma K.-J."/>
        </authorList>
    </citation>
    <scope>NUCLEOTIDE SEQUENCE [LARGE SCALE GENOMIC DNA]</scope>
    <source>
        <strain evidence="4 5">M82</strain>
    </source>
</reference>
<dbReference type="SUPFAM" id="SSF50494">
    <property type="entry name" value="Trypsin-like serine proteases"/>
    <property type="match status" value="1"/>
</dbReference>
<dbReference type="Proteomes" id="UP001207228">
    <property type="component" value="Unassembled WGS sequence"/>
</dbReference>
<name>A0ABT3RG04_9BACT</name>
<keyword evidence="2" id="KW-0378">Hydrolase</keyword>
<dbReference type="InterPro" id="IPR051201">
    <property type="entry name" value="Chloro_Bact_Ser_Proteases"/>
</dbReference>